<evidence type="ECO:0000313" key="1">
    <source>
        <dbReference type="EMBL" id="KRZ99423.1"/>
    </source>
</evidence>
<protein>
    <submittedName>
        <fullName evidence="1">Uncharacterized protein</fullName>
    </submittedName>
</protein>
<reference evidence="1 2" key="1">
    <citation type="submission" date="2015-11" db="EMBL/GenBank/DDBJ databases">
        <title>The genome of Debaryomyces fabryi.</title>
        <authorList>
            <person name="Tafer H."/>
            <person name="Lopandic K."/>
        </authorList>
    </citation>
    <scope>NUCLEOTIDE SEQUENCE [LARGE SCALE GENOMIC DNA]</scope>
    <source>
        <strain evidence="1 2">CBS 789</strain>
    </source>
</reference>
<sequence length="338" mass="39913">MNAWFKESQRLGFHSDLVRNCIYAISTMHLDNLDFYESIKGSKLIQSPQAMKFFDCHIAIFEPNQLRGFHQSKVLYRKTIQYFLNSVKKTMNVINDIESGNGPHSISQAIEILISSLIIFNLLLHHHTMFLPLIAYDISQPSLLSICMGMKHVKSIIVPYLEETSFGILFKEDTTTVLDSKFCNRISLIEQLTEYRLILEERDEIQPHESLIYIDSIKKLESIIYKIIILNNQQLIWGWIGEQDDEFYILANDKKEYFACKLLFYYCSLRVILTGRTGYQGNTWTFYCHWFKNYNLARFGHWRDHKDISLYQLVFLYDYEVKDLTSFLATNQMNFESK</sequence>
<organism evidence="1 2">
    <name type="scientific">Debaryomyces fabryi</name>
    <dbReference type="NCBI Taxonomy" id="58627"/>
    <lineage>
        <taxon>Eukaryota</taxon>
        <taxon>Fungi</taxon>
        <taxon>Dikarya</taxon>
        <taxon>Ascomycota</taxon>
        <taxon>Saccharomycotina</taxon>
        <taxon>Pichiomycetes</taxon>
        <taxon>Debaryomycetaceae</taxon>
        <taxon>Debaryomyces</taxon>
    </lineage>
</organism>
<dbReference type="EMBL" id="LMYN01000144">
    <property type="protein sequence ID" value="KRZ99423.1"/>
    <property type="molecule type" value="Genomic_DNA"/>
</dbReference>
<gene>
    <name evidence="1" type="ORF">AC631_04812</name>
</gene>
<dbReference type="OrthoDB" id="10315485at2759"/>
<dbReference type="GeneID" id="26841821"/>
<dbReference type="RefSeq" id="XP_015465526.1">
    <property type="nucleotide sequence ID" value="XM_015613641.1"/>
</dbReference>
<accession>A0A0V1PTE2</accession>
<name>A0A0V1PTE2_9ASCO</name>
<dbReference type="AlphaFoldDB" id="A0A0V1PTE2"/>
<comment type="caution">
    <text evidence="1">The sequence shown here is derived from an EMBL/GenBank/DDBJ whole genome shotgun (WGS) entry which is preliminary data.</text>
</comment>
<dbReference type="Proteomes" id="UP000054251">
    <property type="component" value="Unassembled WGS sequence"/>
</dbReference>
<evidence type="ECO:0000313" key="2">
    <source>
        <dbReference type="Proteomes" id="UP000054251"/>
    </source>
</evidence>
<keyword evidence="2" id="KW-1185">Reference proteome</keyword>
<proteinExistence type="predicted"/>